<name>A0A0V1G4K9_TRIPS</name>
<evidence type="ECO:0000313" key="1">
    <source>
        <dbReference type="EMBL" id="KRY93061.1"/>
    </source>
</evidence>
<organism evidence="1 2">
    <name type="scientific">Trichinella pseudospiralis</name>
    <name type="common">Parasitic roundworm</name>
    <dbReference type="NCBI Taxonomy" id="6337"/>
    <lineage>
        <taxon>Eukaryota</taxon>
        <taxon>Metazoa</taxon>
        <taxon>Ecdysozoa</taxon>
        <taxon>Nematoda</taxon>
        <taxon>Enoplea</taxon>
        <taxon>Dorylaimia</taxon>
        <taxon>Trichinellida</taxon>
        <taxon>Trichinellidae</taxon>
        <taxon>Trichinella</taxon>
    </lineage>
</organism>
<evidence type="ECO:0000313" key="2">
    <source>
        <dbReference type="Proteomes" id="UP000054995"/>
    </source>
</evidence>
<sequence length="134" mass="14871">MRLCISKLFSRVHFSLIAVSVYIVREMESFMPDWKLAVFERASGAVDLCRSKGSDPEESTSTHTHTHKRQTYIFIASNDYAFVSALSFDWGVCVTDLFFNNEFDPAHSYCSQGQLSSTGAAATAAGHHFGGTME</sequence>
<dbReference type="AlphaFoldDB" id="A0A0V1G4K9"/>
<gene>
    <name evidence="1" type="ORF">T4D_16424</name>
</gene>
<comment type="caution">
    <text evidence="1">The sequence shown here is derived from an EMBL/GenBank/DDBJ whole genome shotgun (WGS) entry which is preliminary data.</text>
</comment>
<reference evidence="1 2" key="1">
    <citation type="submission" date="2015-01" db="EMBL/GenBank/DDBJ databases">
        <title>Evolution of Trichinella species and genotypes.</title>
        <authorList>
            <person name="Korhonen P.K."/>
            <person name="Edoardo P."/>
            <person name="Giuseppe L.R."/>
            <person name="Gasser R.B."/>
        </authorList>
    </citation>
    <scope>NUCLEOTIDE SEQUENCE [LARGE SCALE GENOMIC DNA]</scope>
    <source>
        <strain evidence="1">ISS470</strain>
    </source>
</reference>
<keyword evidence="2" id="KW-1185">Reference proteome</keyword>
<dbReference type="EMBL" id="JYDT01000004">
    <property type="protein sequence ID" value="KRY93061.1"/>
    <property type="molecule type" value="Genomic_DNA"/>
</dbReference>
<protein>
    <submittedName>
        <fullName evidence="1">Uncharacterized protein</fullName>
    </submittedName>
</protein>
<dbReference type="Proteomes" id="UP000054995">
    <property type="component" value="Unassembled WGS sequence"/>
</dbReference>
<proteinExistence type="predicted"/>
<accession>A0A0V1G4K9</accession>